<reference evidence="1 2" key="1">
    <citation type="journal article" date="2011" name="Genome Biol.">
        <title>Comparative genome sequence analysis underscores mycoparasitism as the ancestral life style of Trichoderma.</title>
        <authorList>
            <person name="Kubicek C.P."/>
            <person name="Herrera-Estrella A."/>
            <person name="Seidl-Seiboth V."/>
            <person name="Martinez D.A."/>
            <person name="Druzhinina I.S."/>
            <person name="Thon M."/>
            <person name="Zeilinger S."/>
            <person name="Casas-Flores S."/>
            <person name="Horwitz B.A."/>
            <person name="Mukherjee P.K."/>
            <person name="Mukherjee M."/>
            <person name="Kredics L."/>
            <person name="Alcaraz L.D."/>
            <person name="Aerts A."/>
            <person name="Antal Z."/>
            <person name="Atanasova L."/>
            <person name="Cervantes-Badillo M.G."/>
            <person name="Challacombe J."/>
            <person name="Chertkov O."/>
            <person name="McCluskey K."/>
            <person name="Coulpier F."/>
            <person name="Deshpande N."/>
            <person name="von Doehren H."/>
            <person name="Ebbole D.J."/>
            <person name="Esquivel-Naranjo E.U."/>
            <person name="Fekete E."/>
            <person name="Flipphi M."/>
            <person name="Glaser F."/>
            <person name="Gomez-Rodriguez E.Y."/>
            <person name="Gruber S."/>
            <person name="Han C."/>
            <person name="Henrissat B."/>
            <person name="Hermosa R."/>
            <person name="Hernandez-Onate M."/>
            <person name="Karaffa L."/>
            <person name="Kosti I."/>
            <person name="Le Crom S."/>
            <person name="Lindquist E."/>
            <person name="Lucas S."/>
            <person name="Luebeck M."/>
            <person name="Luebeck P.S."/>
            <person name="Margeot A."/>
            <person name="Metz B."/>
            <person name="Misra M."/>
            <person name="Nevalainen H."/>
            <person name="Omann M."/>
            <person name="Packer N."/>
            <person name="Perrone G."/>
            <person name="Uresti-Rivera E.E."/>
            <person name="Salamov A."/>
            <person name="Schmoll M."/>
            <person name="Seiboth B."/>
            <person name="Shapiro H."/>
            <person name="Sukno S."/>
            <person name="Tamayo-Ramos J.A."/>
            <person name="Tisch D."/>
            <person name="Wiest A."/>
            <person name="Wilkinson H.H."/>
            <person name="Zhang M."/>
            <person name="Coutinho P.M."/>
            <person name="Kenerley C.M."/>
            <person name="Monte E."/>
            <person name="Baker S.E."/>
            <person name="Grigoriev I.V."/>
        </authorList>
    </citation>
    <scope>NUCLEOTIDE SEQUENCE [LARGE SCALE GENOMIC DNA]</scope>
    <source>
        <strain evidence="2">Gv29-8 / FGSC 10586</strain>
    </source>
</reference>
<dbReference type="EMBL" id="ABDF02000030">
    <property type="protein sequence ID" value="EHK22082.1"/>
    <property type="molecule type" value="Genomic_DNA"/>
</dbReference>
<comment type="caution">
    <text evidence="1">The sequence shown here is derived from an EMBL/GenBank/DDBJ whole genome shotgun (WGS) entry which is preliminary data.</text>
</comment>
<organism evidence="1 2">
    <name type="scientific">Hypocrea virens (strain Gv29-8 / FGSC 10586)</name>
    <name type="common">Gliocladium virens</name>
    <name type="synonym">Trichoderma virens</name>
    <dbReference type="NCBI Taxonomy" id="413071"/>
    <lineage>
        <taxon>Eukaryota</taxon>
        <taxon>Fungi</taxon>
        <taxon>Dikarya</taxon>
        <taxon>Ascomycota</taxon>
        <taxon>Pezizomycotina</taxon>
        <taxon>Sordariomycetes</taxon>
        <taxon>Hypocreomycetidae</taxon>
        <taxon>Hypocreales</taxon>
        <taxon>Hypocreaceae</taxon>
        <taxon>Trichoderma</taxon>
    </lineage>
</organism>
<dbReference type="VEuPathDB" id="FungiDB:TRIVIDRAFT_151212"/>
<feature type="non-terminal residue" evidence="1">
    <location>
        <position position="1"/>
    </location>
</feature>
<dbReference type="AlphaFoldDB" id="G9MTZ8"/>
<dbReference type="HOGENOM" id="CLU_2819480_0_0_1"/>
<protein>
    <submittedName>
        <fullName evidence="1">Uncharacterized protein</fullName>
    </submittedName>
</protein>
<dbReference type="GeneID" id="25788117"/>
<gene>
    <name evidence="1" type="ORF">TRIVIDRAFT_151212</name>
</gene>
<dbReference type="RefSeq" id="XP_013956275.1">
    <property type="nucleotide sequence ID" value="XM_014100800.1"/>
</dbReference>
<dbReference type="InParanoid" id="G9MTZ8"/>
<proteinExistence type="predicted"/>
<dbReference type="OrthoDB" id="5243754at2759"/>
<name>G9MTZ8_HYPVG</name>
<sequence>EMHRYTENKRGNISFFLGGKALSDKLNWIPNLKAVQAMNYIVCSIIFFNNNTLWVRKFSSKREVNRK</sequence>
<evidence type="ECO:0000313" key="2">
    <source>
        <dbReference type="Proteomes" id="UP000007115"/>
    </source>
</evidence>
<accession>G9MTZ8</accession>
<keyword evidence="2" id="KW-1185">Reference proteome</keyword>
<evidence type="ECO:0000313" key="1">
    <source>
        <dbReference type="EMBL" id="EHK22082.1"/>
    </source>
</evidence>
<dbReference type="Proteomes" id="UP000007115">
    <property type="component" value="Unassembled WGS sequence"/>
</dbReference>